<feature type="compositionally biased region" description="Basic residues" evidence="1">
    <location>
        <begin position="681"/>
        <end position="690"/>
    </location>
</feature>
<feature type="compositionally biased region" description="Basic and acidic residues" evidence="1">
    <location>
        <begin position="606"/>
        <end position="616"/>
    </location>
</feature>
<protein>
    <recommendedName>
        <fullName evidence="4">RNI-like protein</fullName>
    </recommendedName>
</protein>
<name>A0A0D7BUU3_9AGAR</name>
<dbReference type="Gene3D" id="3.80.10.10">
    <property type="entry name" value="Ribonuclease Inhibitor"/>
    <property type="match status" value="1"/>
</dbReference>
<dbReference type="STRING" id="1314674.A0A0D7BUU3"/>
<feature type="compositionally biased region" description="Basic residues" evidence="1">
    <location>
        <begin position="564"/>
        <end position="573"/>
    </location>
</feature>
<organism evidence="2 3">
    <name type="scientific">Cylindrobasidium torrendii FP15055 ss-10</name>
    <dbReference type="NCBI Taxonomy" id="1314674"/>
    <lineage>
        <taxon>Eukaryota</taxon>
        <taxon>Fungi</taxon>
        <taxon>Dikarya</taxon>
        <taxon>Basidiomycota</taxon>
        <taxon>Agaricomycotina</taxon>
        <taxon>Agaricomycetes</taxon>
        <taxon>Agaricomycetidae</taxon>
        <taxon>Agaricales</taxon>
        <taxon>Marasmiineae</taxon>
        <taxon>Physalacriaceae</taxon>
        <taxon>Cylindrobasidium</taxon>
    </lineage>
</organism>
<dbReference type="OrthoDB" id="2596605at2759"/>
<feature type="compositionally biased region" description="Low complexity" evidence="1">
    <location>
        <begin position="574"/>
        <end position="595"/>
    </location>
</feature>
<dbReference type="Proteomes" id="UP000054007">
    <property type="component" value="Unassembled WGS sequence"/>
</dbReference>
<accession>A0A0D7BUU3</accession>
<dbReference type="SUPFAM" id="SSF52047">
    <property type="entry name" value="RNI-like"/>
    <property type="match status" value="1"/>
</dbReference>
<keyword evidence="3" id="KW-1185">Reference proteome</keyword>
<sequence>MQLSRCPDALLDRLASAALTEDVGLLSTFLTGLGRKMHSATVRVLYAKLTIEDDDELLCSADATETQVGAVLSNPEKYGSHVKQLVVRDTVCLDAARPASAGNMRHLLALLPKLESLSWHSAFLPPDGLCEMLSTSNPRLASFEYRPSSPHTRQKWDAPSLPMLEALPITTLRLSALSQVGARALVRLLDNPGEACGLDQLTLDFVWLDDALCRALAEKMGRLRRLTLSTSGTKLTDEGLEAILSQCDSLEHLCLDEVQGRLSKNLWTKVAETLPPALKTLVIKFAETGAGHSWTMDHLSSLVDLPLDTLEELSIVRTHSSGTGTHALPHKELPSYIKDMLETQRPSSLKVLRLDLWLSTLADVKIIAESCPSLQLLQILLNAQLPNLFSLAGAFAGLKQLSTLRVAVSPAHAPLPLDASSTSLPTPSASPTIASRIVSTSANESDSPDILCGHDFTDASVPPLREVKKFVRKCPRLQILEWFGRGGRGHWEAHRPAKAKTSLNVAVEFHPTSLFGGDNSTSSGGSDSEDLFETEREGQAWTGQRAEELEALYQKECLDRQRRFSKAAGHRRASSGTPLDTTTTVSTPISPVSPVHRSPIATPWTEELHEANESESKAIPQTHSAPETPCRRQANGNQRGKRRAMPTNRQEDKVNAVPPPRKTRRRRSGNNEGNQEDRVNSPRKRATVGV</sequence>
<dbReference type="InterPro" id="IPR032675">
    <property type="entry name" value="LRR_dom_sf"/>
</dbReference>
<dbReference type="EMBL" id="KN880431">
    <property type="protein sequence ID" value="KIY74268.1"/>
    <property type="molecule type" value="Genomic_DNA"/>
</dbReference>
<evidence type="ECO:0000256" key="1">
    <source>
        <dbReference type="SAM" id="MobiDB-lite"/>
    </source>
</evidence>
<evidence type="ECO:0000313" key="2">
    <source>
        <dbReference type="EMBL" id="KIY74268.1"/>
    </source>
</evidence>
<evidence type="ECO:0000313" key="3">
    <source>
        <dbReference type="Proteomes" id="UP000054007"/>
    </source>
</evidence>
<feature type="region of interest" description="Disordered" evidence="1">
    <location>
        <begin position="564"/>
        <end position="690"/>
    </location>
</feature>
<proteinExistence type="predicted"/>
<dbReference type="AlphaFoldDB" id="A0A0D7BUU3"/>
<reference evidence="2 3" key="1">
    <citation type="journal article" date="2015" name="Fungal Genet. Biol.">
        <title>Evolution of novel wood decay mechanisms in Agaricales revealed by the genome sequences of Fistulina hepatica and Cylindrobasidium torrendii.</title>
        <authorList>
            <person name="Floudas D."/>
            <person name="Held B.W."/>
            <person name="Riley R."/>
            <person name="Nagy L.G."/>
            <person name="Koehler G."/>
            <person name="Ransdell A.S."/>
            <person name="Younus H."/>
            <person name="Chow J."/>
            <person name="Chiniquy J."/>
            <person name="Lipzen A."/>
            <person name="Tritt A."/>
            <person name="Sun H."/>
            <person name="Haridas S."/>
            <person name="LaButti K."/>
            <person name="Ohm R.A."/>
            <person name="Kues U."/>
            <person name="Blanchette R.A."/>
            <person name="Grigoriev I.V."/>
            <person name="Minto R.E."/>
            <person name="Hibbett D.S."/>
        </authorList>
    </citation>
    <scope>NUCLEOTIDE SEQUENCE [LARGE SCALE GENOMIC DNA]</scope>
    <source>
        <strain evidence="2 3">FP15055 ss-10</strain>
    </source>
</reference>
<evidence type="ECO:0008006" key="4">
    <source>
        <dbReference type="Google" id="ProtNLM"/>
    </source>
</evidence>
<gene>
    <name evidence="2" type="ORF">CYLTODRAFT_416116</name>
</gene>